<evidence type="ECO:0000256" key="5">
    <source>
        <dbReference type="PIRNR" id="PIRNR001365"/>
    </source>
</evidence>
<gene>
    <name evidence="8" type="ORF">PX52LOC_04976</name>
</gene>
<evidence type="ECO:0000313" key="8">
    <source>
        <dbReference type="EMBL" id="QEL17962.1"/>
    </source>
</evidence>
<sequence length="306" mass="32420">MTVKLHGLVAATHTPFDAAGALNLRVVEKQAKHLLATGVRTAFIGGSTGESHSLAIDERLQLAQRWADVANGSDLRVVVHVGSNCLADARTLAAQAERLGAVAIAALAPSYFKPKTLDALVACCAEVAGAAPGVPFYFYDIPVLTGVQFPMPDFLAVAADRIPTLAGIKFTNADLMAYQKCLRAQDGRFDIPWGVDEYLLAALALGSAGGVGSSYNFAAPVYHRLIAAFASGDVATARAEQFRSVQLIDLLAGYGYMGAAKAVMGFLGVEVGPARLPNTNLTIEQTRSLRASLEELGFFHWVQRQS</sequence>
<reference evidence="9" key="1">
    <citation type="submission" date="2019-08" db="EMBL/GenBank/DDBJ databases">
        <title>Limnoglobus roseus gen. nov., sp. nov., a novel freshwater planctomycete with a giant genome from the family Gemmataceae.</title>
        <authorList>
            <person name="Kulichevskaya I.S."/>
            <person name="Naumoff D.G."/>
            <person name="Miroshnikov K."/>
            <person name="Ivanova A."/>
            <person name="Philippov D.A."/>
            <person name="Hakobyan A."/>
            <person name="Rijpstra I.C."/>
            <person name="Sinninghe Damste J.S."/>
            <person name="Liesack W."/>
            <person name="Dedysh S.N."/>
        </authorList>
    </citation>
    <scope>NUCLEOTIDE SEQUENCE [LARGE SCALE GENOMIC DNA]</scope>
    <source>
        <strain evidence="9">PX52</strain>
    </source>
</reference>
<dbReference type="EMBL" id="CP042425">
    <property type="protein sequence ID" value="QEL17962.1"/>
    <property type="molecule type" value="Genomic_DNA"/>
</dbReference>
<dbReference type="AlphaFoldDB" id="A0A5C1AJT6"/>
<evidence type="ECO:0000256" key="7">
    <source>
        <dbReference type="PIRSR" id="PIRSR001365-2"/>
    </source>
</evidence>
<proteinExistence type="inferred from homology"/>
<feature type="active site" description="Proton donor/acceptor" evidence="6">
    <location>
        <position position="139"/>
    </location>
</feature>
<evidence type="ECO:0000256" key="3">
    <source>
        <dbReference type="ARBA" id="ARBA00023239"/>
    </source>
</evidence>
<keyword evidence="2" id="KW-0963">Cytoplasm</keyword>
<dbReference type="PANTHER" id="PTHR12128">
    <property type="entry name" value="DIHYDRODIPICOLINATE SYNTHASE"/>
    <property type="match status" value="1"/>
</dbReference>
<keyword evidence="4" id="KW-0119">Carbohydrate metabolism</keyword>
<comment type="subcellular location">
    <subcellularLocation>
        <location evidence="1">Cytoplasm</location>
    </subcellularLocation>
</comment>
<dbReference type="Proteomes" id="UP000324974">
    <property type="component" value="Chromosome"/>
</dbReference>
<dbReference type="SMART" id="SM01130">
    <property type="entry name" value="DHDPS"/>
    <property type="match status" value="1"/>
</dbReference>
<accession>A0A5C1AJT6</accession>
<dbReference type="RefSeq" id="WP_149112508.1">
    <property type="nucleotide sequence ID" value="NZ_CP042425.1"/>
</dbReference>
<dbReference type="Gene3D" id="3.20.20.70">
    <property type="entry name" value="Aldolase class I"/>
    <property type="match status" value="1"/>
</dbReference>
<dbReference type="KEGG" id="lrs:PX52LOC_04976"/>
<keyword evidence="3 5" id="KW-0456">Lyase</keyword>
<feature type="binding site" evidence="7">
    <location>
        <position position="48"/>
    </location>
    <ligand>
        <name>pyruvate</name>
        <dbReference type="ChEBI" id="CHEBI:15361"/>
    </ligand>
</feature>
<evidence type="ECO:0000256" key="6">
    <source>
        <dbReference type="PIRSR" id="PIRSR001365-1"/>
    </source>
</evidence>
<evidence type="ECO:0000313" key="9">
    <source>
        <dbReference type="Proteomes" id="UP000324974"/>
    </source>
</evidence>
<feature type="active site" description="Schiff-base intermediate with substrate" evidence="6">
    <location>
        <position position="169"/>
    </location>
</feature>
<dbReference type="InterPro" id="IPR013785">
    <property type="entry name" value="Aldolase_TIM"/>
</dbReference>
<name>A0A5C1AJT6_9BACT</name>
<evidence type="ECO:0000256" key="1">
    <source>
        <dbReference type="ARBA" id="ARBA00004496"/>
    </source>
</evidence>
<dbReference type="SUPFAM" id="SSF51569">
    <property type="entry name" value="Aldolase"/>
    <property type="match status" value="1"/>
</dbReference>
<dbReference type="PANTHER" id="PTHR12128:SF21">
    <property type="entry name" value="N-ACETYLNEURAMINATE LYASE"/>
    <property type="match status" value="1"/>
</dbReference>
<dbReference type="GO" id="GO:0016829">
    <property type="term" value="F:lyase activity"/>
    <property type="evidence" value="ECO:0007669"/>
    <property type="project" value="UniProtKB-KW"/>
</dbReference>
<dbReference type="PIRSF" id="PIRSF001365">
    <property type="entry name" value="DHDPS"/>
    <property type="match status" value="1"/>
</dbReference>
<dbReference type="GO" id="GO:0005737">
    <property type="term" value="C:cytoplasm"/>
    <property type="evidence" value="ECO:0007669"/>
    <property type="project" value="UniProtKB-SubCell"/>
</dbReference>
<organism evidence="8 9">
    <name type="scientific">Limnoglobus roseus</name>
    <dbReference type="NCBI Taxonomy" id="2598579"/>
    <lineage>
        <taxon>Bacteria</taxon>
        <taxon>Pseudomonadati</taxon>
        <taxon>Planctomycetota</taxon>
        <taxon>Planctomycetia</taxon>
        <taxon>Gemmatales</taxon>
        <taxon>Gemmataceae</taxon>
        <taxon>Limnoglobus</taxon>
    </lineage>
</organism>
<evidence type="ECO:0000256" key="4">
    <source>
        <dbReference type="ARBA" id="ARBA00023277"/>
    </source>
</evidence>
<feature type="binding site" evidence="7">
    <location>
        <position position="211"/>
    </location>
    <ligand>
        <name>pyruvate</name>
        <dbReference type="ChEBI" id="CHEBI:15361"/>
    </ligand>
</feature>
<dbReference type="InterPro" id="IPR002220">
    <property type="entry name" value="DapA-like"/>
</dbReference>
<keyword evidence="9" id="KW-1185">Reference proteome</keyword>
<comment type="similarity">
    <text evidence="5">Belongs to the DapA family.</text>
</comment>
<evidence type="ECO:0000256" key="2">
    <source>
        <dbReference type="ARBA" id="ARBA00022490"/>
    </source>
</evidence>
<protein>
    <submittedName>
        <fullName evidence="8">N-acetylneuraminate lyase</fullName>
    </submittedName>
</protein>
<dbReference type="OrthoDB" id="9771791at2"/>
<dbReference type="PRINTS" id="PR00146">
    <property type="entry name" value="DHPICSNTHASE"/>
</dbReference>
<dbReference type="Pfam" id="PF00701">
    <property type="entry name" value="DHDPS"/>
    <property type="match status" value="1"/>
</dbReference>